<accession>A0A8K0GC75</accession>
<keyword evidence="3" id="KW-1185">Reference proteome</keyword>
<dbReference type="AlphaFoldDB" id="A0A8K0GC75"/>
<sequence length="98" mass="10987">MIATDTPEKTEIKNNKMKKAKTIKRNIMAEHTENNDADSESEEKVRDTYTLHDSDTSVGTEVFSDSDLCALTLDPTKASQIKSNDFLLVRLTYDATSN</sequence>
<evidence type="ECO:0000256" key="1">
    <source>
        <dbReference type="SAM" id="MobiDB-lite"/>
    </source>
</evidence>
<dbReference type="Proteomes" id="UP000801492">
    <property type="component" value="Unassembled WGS sequence"/>
</dbReference>
<gene>
    <name evidence="2" type="ORF">ILUMI_12009</name>
</gene>
<comment type="caution">
    <text evidence="2">The sequence shown here is derived from an EMBL/GenBank/DDBJ whole genome shotgun (WGS) entry which is preliminary data.</text>
</comment>
<organism evidence="2 3">
    <name type="scientific">Ignelater luminosus</name>
    <name type="common">Cucubano</name>
    <name type="synonym">Pyrophorus luminosus</name>
    <dbReference type="NCBI Taxonomy" id="2038154"/>
    <lineage>
        <taxon>Eukaryota</taxon>
        <taxon>Metazoa</taxon>
        <taxon>Ecdysozoa</taxon>
        <taxon>Arthropoda</taxon>
        <taxon>Hexapoda</taxon>
        <taxon>Insecta</taxon>
        <taxon>Pterygota</taxon>
        <taxon>Neoptera</taxon>
        <taxon>Endopterygota</taxon>
        <taxon>Coleoptera</taxon>
        <taxon>Polyphaga</taxon>
        <taxon>Elateriformia</taxon>
        <taxon>Elateroidea</taxon>
        <taxon>Elateridae</taxon>
        <taxon>Agrypninae</taxon>
        <taxon>Pyrophorini</taxon>
        <taxon>Ignelater</taxon>
    </lineage>
</organism>
<dbReference type="EMBL" id="VTPC01007271">
    <property type="protein sequence ID" value="KAF2894164.1"/>
    <property type="molecule type" value="Genomic_DNA"/>
</dbReference>
<reference evidence="2" key="1">
    <citation type="submission" date="2019-08" db="EMBL/GenBank/DDBJ databases">
        <title>The genome of the North American firefly Photinus pyralis.</title>
        <authorList>
            <consortium name="Photinus pyralis genome working group"/>
            <person name="Fallon T.R."/>
            <person name="Sander Lower S.E."/>
            <person name="Weng J.-K."/>
        </authorList>
    </citation>
    <scope>NUCLEOTIDE SEQUENCE</scope>
    <source>
        <strain evidence="2">TRF0915ILg1</strain>
        <tissue evidence="2">Whole body</tissue>
    </source>
</reference>
<feature type="region of interest" description="Disordered" evidence="1">
    <location>
        <begin position="26"/>
        <end position="45"/>
    </location>
</feature>
<evidence type="ECO:0000313" key="2">
    <source>
        <dbReference type="EMBL" id="KAF2894164.1"/>
    </source>
</evidence>
<proteinExistence type="predicted"/>
<name>A0A8K0GC75_IGNLU</name>
<protein>
    <submittedName>
        <fullName evidence="2">Uncharacterized protein</fullName>
    </submittedName>
</protein>
<evidence type="ECO:0000313" key="3">
    <source>
        <dbReference type="Proteomes" id="UP000801492"/>
    </source>
</evidence>